<dbReference type="CDD" id="cd00130">
    <property type="entry name" value="PAS"/>
    <property type="match status" value="1"/>
</dbReference>
<dbReference type="EMBL" id="FPIP01000007">
    <property type="protein sequence ID" value="SFW43680.1"/>
    <property type="molecule type" value="Genomic_DNA"/>
</dbReference>
<dbReference type="InterPro" id="IPR035919">
    <property type="entry name" value="EAL_sf"/>
</dbReference>
<evidence type="ECO:0000313" key="5">
    <source>
        <dbReference type="EMBL" id="SFW43680.1"/>
    </source>
</evidence>
<dbReference type="RefSeq" id="WP_072300783.1">
    <property type="nucleotide sequence ID" value="NZ_CAMIZA010000018.1"/>
</dbReference>
<reference evidence="5 6" key="1">
    <citation type="submission" date="2016-11" db="EMBL/GenBank/DDBJ databases">
        <authorList>
            <person name="Jaros S."/>
            <person name="Januszkiewicz K."/>
            <person name="Wedrychowicz H."/>
        </authorList>
    </citation>
    <scope>NUCLEOTIDE SEQUENCE [LARGE SCALE GENOMIC DNA]</scope>
    <source>
        <strain evidence="5 6">YL228</strain>
    </source>
</reference>
<dbReference type="InterPro" id="IPR000700">
    <property type="entry name" value="PAS-assoc_C"/>
</dbReference>
<dbReference type="Gene3D" id="3.20.20.450">
    <property type="entry name" value="EAL domain"/>
    <property type="match status" value="1"/>
</dbReference>
<dbReference type="SMART" id="SM00052">
    <property type="entry name" value="EAL"/>
    <property type="match status" value="1"/>
</dbReference>
<dbReference type="Pfam" id="PF08447">
    <property type="entry name" value="PAS_3"/>
    <property type="match status" value="1"/>
</dbReference>
<dbReference type="AlphaFoldDB" id="A0A1K1P7C7"/>
<dbReference type="InterPro" id="IPR000160">
    <property type="entry name" value="GGDEF_dom"/>
</dbReference>
<dbReference type="InterPro" id="IPR052155">
    <property type="entry name" value="Biofilm_reg_signaling"/>
</dbReference>
<dbReference type="PANTHER" id="PTHR44757:SF2">
    <property type="entry name" value="BIOFILM ARCHITECTURE MAINTENANCE PROTEIN MBAA"/>
    <property type="match status" value="1"/>
</dbReference>
<evidence type="ECO:0000259" key="3">
    <source>
        <dbReference type="PROSITE" id="PS50883"/>
    </source>
</evidence>
<dbReference type="PROSITE" id="PS50887">
    <property type="entry name" value="GGDEF"/>
    <property type="match status" value="1"/>
</dbReference>
<dbReference type="Pfam" id="PF00563">
    <property type="entry name" value="EAL"/>
    <property type="match status" value="1"/>
</dbReference>
<evidence type="ECO:0000256" key="1">
    <source>
        <dbReference type="SAM" id="Phobius"/>
    </source>
</evidence>
<evidence type="ECO:0000259" key="4">
    <source>
        <dbReference type="PROSITE" id="PS50887"/>
    </source>
</evidence>
<accession>A0A1K1P7C7</accession>
<keyword evidence="1" id="KW-1133">Transmembrane helix</keyword>
<feature type="transmembrane region" description="Helical" evidence="1">
    <location>
        <begin position="21"/>
        <end position="42"/>
    </location>
</feature>
<feature type="transmembrane region" description="Helical" evidence="1">
    <location>
        <begin position="48"/>
        <end position="70"/>
    </location>
</feature>
<dbReference type="InterPro" id="IPR001633">
    <property type="entry name" value="EAL_dom"/>
</dbReference>
<evidence type="ECO:0000259" key="2">
    <source>
        <dbReference type="PROSITE" id="PS50113"/>
    </source>
</evidence>
<sequence length="757" mass="85209">MNNKAQQKPRSNSRTRSFNPLAAALIIVAASAVVIGYCINVPENARMALIIYVCTMVCATLILAISGWIYKNKKTSVDEKDIIKITENLNTEMIIWSDDFEYVYINKKLRDLLGITADYSDKKEGVWTAFGINTPDPTALSKIVGSNSYESTFRNPSGAFVSIAWSTSQVKKYKKRSVYLSTGFNLTELKKMRVNLANANDFFHSAMELAEIGLVMSTDKKVFRVSPEMVNMLGLKSGTVNINEYRALIHPNDRIQFDGAVRSRDASDIKNIEIRLRSADGNYRWFSHRFKSITSTGNSLPLFGGAVIDVTEEHEKDILIERLAYIDEVTEIANRNKLVVTGQEIYDSCKVLDYSFWIIVLDIDRFHIINDTCGYSNGNYILKNFAHILYKFVTPGGLAARISGDNFALLLRDYGDDEMPTRTVKSIQDEFAKLAVDELASISLTCSAGFSKMPEDGRSFLEVMEHAEFALKSNDGTQSSICGYEPSMHDSIIGDTELEKSLALAIENNELQLYYQPKIDLNTGRIMGVEALIRWIKPDGTVISPDAFVPIAESSHLIGKISEFVLNEGCRQNKLWQKMGYPPIVMSINFASSDFYQTDLKDKVYEALARSALPPQWLEVELTESLALKDIDFAIDQMNRLRELGVKLAMDDFGTGYSSLRYLQILPITLLKLDRSFIIDIEHDNISFEIVAAVIRIAKSKKIETIAEGIENKGQQSILRSAGCDYGQGYLYGKPMPPEKIQELFEQNVRREIDTKR</sequence>
<keyword evidence="1" id="KW-0472">Membrane</keyword>
<dbReference type="PANTHER" id="PTHR44757">
    <property type="entry name" value="DIGUANYLATE CYCLASE DGCP"/>
    <property type="match status" value="1"/>
</dbReference>
<dbReference type="Gene3D" id="3.30.450.20">
    <property type="entry name" value="PAS domain"/>
    <property type="match status" value="1"/>
</dbReference>
<keyword evidence="1" id="KW-0812">Transmembrane</keyword>
<name>A0A1K1P7C7_RUMFL</name>
<protein>
    <submittedName>
        <fullName evidence="5">PAS domain S-box-containing protein/diguanylate cyclase (GGDEF) domain-containing protein</fullName>
    </submittedName>
</protein>
<dbReference type="Gene3D" id="3.30.70.270">
    <property type="match status" value="1"/>
</dbReference>
<dbReference type="SUPFAM" id="SSF141868">
    <property type="entry name" value="EAL domain-like"/>
    <property type="match status" value="1"/>
</dbReference>
<gene>
    <name evidence="5" type="ORF">SAMN02910280_2564</name>
</gene>
<dbReference type="InterPro" id="IPR043128">
    <property type="entry name" value="Rev_trsase/Diguanyl_cyclase"/>
</dbReference>
<dbReference type="Proteomes" id="UP000183461">
    <property type="component" value="Unassembled WGS sequence"/>
</dbReference>
<feature type="domain" description="GGDEF" evidence="4">
    <location>
        <begin position="354"/>
        <end position="486"/>
    </location>
</feature>
<dbReference type="PROSITE" id="PS50883">
    <property type="entry name" value="EAL"/>
    <property type="match status" value="1"/>
</dbReference>
<dbReference type="Pfam" id="PF00990">
    <property type="entry name" value="GGDEF"/>
    <property type="match status" value="1"/>
</dbReference>
<dbReference type="SUPFAM" id="SSF55073">
    <property type="entry name" value="Nucleotide cyclase"/>
    <property type="match status" value="1"/>
</dbReference>
<dbReference type="InterPro" id="IPR000014">
    <property type="entry name" value="PAS"/>
</dbReference>
<dbReference type="SUPFAM" id="SSF55785">
    <property type="entry name" value="PYP-like sensor domain (PAS domain)"/>
    <property type="match status" value="1"/>
</dbReference>
<proteinExistence type="predicted"/>
<evidence type="ECO:0000313" key="6">
    <source>
        <dbReference type="Proteomes" id="UP000183461"/>
    </source>
</evidence>
<dbReference type="NCBIfam" id="TIGR00254">
    <property type="entry name" value="GGDEF"/>
    <property type="match status" value="1"/>
</dbReference>
<dbReference type="SMART" id="SM00267">
    <property type="entry name" value="GGDEF"/>
    <property type="match status" value="1"/>
</dbReference>
<organism evidence="5 6">
    <name type="scientific">Ruminococcus flavefaciens</name>
    <dbReference type="NCBI Taxonomy" id="1265"/>
    <lineage>
        <taxon>Bacteria</taxon>
        <taxon>Bacillati</taxon>
        <taxon>Bacillota</taxon>
        <taxon>Clostridia</taxon>
        <taxon>Eubacteriales</taxon>
        <taxon>Oscillospiraceae</taxon>
        <taxon>Ruminococcus</taxon>
    </lineage>
</organism>
<dbReference type="InterPro" id="IPR013655">
    <property type="entry name" value="PAS_fold_3"/>
</dbReference>
<dbReference type="NCBIfam" id="TIGR00229">
    <property type="entry name" value="sensory_box"/>
    <property type="match status" value="1"/>
</dbReference>
<feature type="domain" description="EAL" evidence="3">
    <location>
        <begin position="495"/>
        <end position="749"/>
    </location>
</feature>
<dbReference type="InterPro" id="IPR035965">
    <property type="entry name" value="PAS-like_dom_sf"/>
</dbReference>
<dbReference type="CDD" id="cd01949">
    <property type="entry name" value="GGDEF"/>
    <property type="match status" value="1"/>
</dbReference>
<feature type="domain" description="PAC" evidence="2">
    <location>
        <begin position="270"/>
        <end position="322"/>
    </location>
</feature>
<dbReference type="CDD" id="cd01948">
    <property type="entry name" value="EAL"/>
    <property type="match status" value="1"/>
</dbReference>
<dbReference type="InterPro" id="IPR029787">
    <property type="entry name" value="Nucleotide_cyclase"/>
</dbReference>
<dbReference type="PROSITE" id="PS50113">
    <property type="entry name" value="PAC"/>
    <property type="match status" value="1"/>
</dbReference>